<dbReference type="Gene3D" id="1.10.1600.10">
    <property type="match status" value="1"/>
</dbReference>
<keyword evidence="2" id="KW-1185">Reference proteome</keyword>
<accession>A0A1A9V4M5</accession>
<dbReference type="Proteomes" id="UP000078200">
    <property type="component" value="Unassembled WGS sequence"/>
</dbReference>
<dbReference type="InterPro" id="IPR016194">
    <property type="entry name" value="SPOC-like_C_dom_sf"/>
</dbReference>
<dbReference type="Gene3D" id="2.40.290.10">
    <property type="match status" value="1"/>
</dbReference>
<name>A0A1A9V4M5_GLOAU</name>
<dbReference type="AlphaFoldDB" id="A0A1A9V4M5"/>
<dbReference type="EnsemblMetazoa" id="GAUT025771-RA">
    <property type="protein sequence ID" value="GAUT025771-PA"/>
    <property type="gene ID" value="GAUT025771"/>
</dbReference>
<protein>
    <submittedName>
        <fullName evidence="1">Uncharacterized protein</fullName>
    </submittedName>
</protein>
<evidence type="ECO:0000313" key="2">
    <source>
        <dbReference type="Proteomes" id="UP000078200"/>
    </source>
</evidence>
<dbReference type="VEuPathDB" id="VectorBase:GAUT025771"/>
<dbReference type="SUPFAM" id="SSF100939">
    <property type="entry name" value="SPOC domain-like"/>
    <property type="match status" value="1"/>
</dbReference>
<dbReference type="STRING" id="7395.A0A1A9V4M5"/>
<organism evidence="1 2">
    <name type="scientific">Glossina austeni</name>
    <name type="common">Savannah tsetse fly</name>
    <dbReference type="NCBI Taxonomy" id="7395"/>
    <lineage>
        <taxon>Eukaryota</taxon>
        <taxon>Metazoa</taxon>
        <taxon>Ecdysozoa</taxon>
        <taxon>Arthropoda</taxon>
        <taxon>Hexapoda</taxon>
        <taxon>Insecta</taxon>
        <taxon>Pterygota</taxon>
        <taxon>Neoptera</taxon>
        <taxon>Endopterygota</taxon>
        <taxon>Diptera</taxon>
        <taxon>Brachycera</taxon>
        <taxon>Muscomorpha</taxon>
        <taxon>Hippoboscoidea</taxon>
        <taxon>Glossinidae</taxon>
        <taxon>Glossina</taxon>
    </lineage>
</organism>
<sequence>MNKALHKALDLKDKEVNRSDNANVKGKRLCKQLLGFQSKIFYCKPCNFMYSDERYILESKSFFRTLWERCRARDEVAIRYVNNRNVTNDAMKGSYYSLLPKDGVKVVYLFYTSYARHVDFKKWNSLENRASNEEVAICEKLVRKLRLKYNPSLLSDPEMDHLQSKLLTLAFDQKFEILGSQHFPDPQSQDTVIARLLSEFEETFGYRTGSEESCHLYSPLASTKSKAAKLVVENLNKKDYVIQMMNNRALDPCTNQQLMQTLDEHFNKSVPKNS</sequence>
<evidence type="ECO:0000313" key="1">
    <source>
        <dbReference type="EnsemblMetazoa" id="GAUT025771-PA"/>
    </source>
</evidence>
<proteinExistence type="predicted"/>
<reference evidence="1" key="1">
    <citation type="submission" date="2020-05" db="UniProtKB">
        <authorList>
            <consortium name="EnsemblMetazoa"/>
        </authorList>
    </citation>
    <scope>IDENTIFICATION</scope>
    <source>
        <strain evidence="1">TTRI</strain>
    </source>
</reference>